<dbReference type="GO" id="GO:0016020">
    <property type="term" value="C:membrane"/>
    <property type="evidence" value="ECO:0007669"/>
    <property type="project" value="UniProtKB-SubCell"/>
</dbReference>
<dbReference type="PANTHER" id="PTHR33048:SF19">
    <property type="entry name" value="MEMBRANE PROTEIN PTH11-LIKE, PUTATIVE (AFU_ORTHOLOGUE AFUA_1G14080)-RELATED"/>
    <property type="match status" value="1"/>
</dbReference>
<feature type="transmembrane region" description="Helical" evidence="7">
    <location>
        <begin position="60"/>
        <end position="81"/>
    </location>
</feature>
<feature type="compositionally biased region" description="Polar residues" evidence="6">
    <location>
        <begin position="524"/>
        <end position="534"/>
    </location>
</feature>
<protein>
    <recommendedName>
        <fullName evidence="8">Rhodopsin domain-containing protein</fullName>
    </recommendedName>
</protein>
<comment type="similarity">
    <text evidence="5">Belongs to the SAT4 family.</text>
</comment>
<comment type="subcellular location">
    <subcellularLocation>
        <location evidence="1">Membrane</location>
        <topology evidence="1">Multi-pass membrane protein</topology>
    </subcellularLocation>
</comment>
<feature type="transmembrane region" description="Helical" evidence="7">
    <location>
        <begin position="259"/>
        <end position="280"/>
    </location>
</feature>
<dbReference type="InterPro" id="IPR052337">
    <property type="entry name" value="SAT4-like"/>
</dbReference>
<dbReference type="RefSeq" id="XP_033682930.1">
    <property type="nucleotide sequence ID" value="XM_033822095.1"/>
</dbReference>
<evidence type="ECO:0000256" key="5">
    <source>
        <dbReference type="ARBA" id="ARBA00038359"/>
    </source>
</evidence>
<sequence length="545" mass="60468">MILPRSLYNESPPERRTRVENNPTLLYSWWCTIFSLTIIGIRLSGRYIRNERLFREDKIMAWSIIPLMARMGFIHVVLLYGTNNAATEDLNDPVKIYHREIGSKLVLAARIFYALFIWTAKFTVSEFLKRMTERFWKRGYEFGLRTIRIFLAVTFIIVVIATLAECQPFDHYWQVKPDPGPRCRQGYGHLLSMGVTDIITDLLLVFFPIPIILRSGMPLGRKLSLVALFSMSIILIGITGARVPLVIEKHGLQQYRTVFASSEILAAAVVSNAIILGSFLRDRGVKKAKYKAGSTTDSMDRRSSTRRPTLQQWGSDEDLARELGYRTKPEHAELKPNIARPAQVVDLNLLSPHGHSPPFSNSTWQFPGRQSDLSQSSGDSDVKDRIIEDPLPSPRGGGRRVSFFDVGGLLEGGNSSMAPSPTDSVIAHDFAPQPRRTSRASSSFMPNGRAYPPSARRSSRLSQQSEDYEMTRPGQPLHDAGGLLSESDELAAEEGTSSSSATSMSQTAPPPQRPNALPFVARSAPNSTHPSAPSLQDAGGLLSSP</sequence>
<evidence type="ECO:0000313" key="9">
    <source>
        <dbReference type="EMBL" id="KAF2247926.1"/>
    </source>
</evidence>
<feature type="compositionally biased region" description="Low complexity" evidence="6">
    <location>
        <begin position="449"/>
        <end position="465"/>
    </location>
</feature>
<evidence type="ECO:0000259" key="8">
    <source>
        <dbReference type="Pfam" id="PF20684"/>
    </source>
</evidence>
<gene>
    <name evidence="9" type="ORF">BU26DRAFT_323440</name>
</gene>
<feature type="transmembrane region" description="Helical" evidence="7">
    <location>
        <begin position="27"/>
        <end position="48"/>
    </location>
</feature>
<dbReference type="GeneID" id="54575425"/>
<dbReference type="AlphaFoldDB" id="A0A6A6IBY9"/>
<dbReference type="Proteomes" id="UP000800094">
    <property type="component" value="Unassembled WGS sequence"/>
</dbReference>
<dbReference type="EMBL" id="ML987196">
    <property type="protein sequence ID" value="KAF2247926.1"/>
    <property type="molecule type" value="Genomic_DNA"/>
</dbReference>
<feature type="transmembrane region" description="Helical" evidence="7">
    <location>
        <begin position="145"/>
        <end position="164"/>
    </location>
</feature>
<reference evidence="9" key="1">
    <citation type="journal article" date="2020" name="Stud. Mycol.">
        <title>101 Dothideomycetes genomes: a test case for predicting lifestyles and emergence of pathogens.</title>
        <authorList>
            <person name="Haridas S."/>
            <person name="Albert R."/>
            <person name="Binder M."/>
            <person name="Bloem J."/>
            <person name="Labutti K."/>
            <person name="Salamov A."/>
            <person name="Andreopoulos B."/>
            <person name="Baker S."/>
            <person name="Barry K."/>
            <person name="Bills G."/>
            <person name="Bluhm B."/>
            <person name="Cannon C."/>
            <person name="Castanera R."/>
            <person name="Culley D."/>
            <person name="Daum C."/>
            <person name="Ezra D."/>
            <person name="Gonzalez J."/>
            <person name="Henrissat B."/>
            <person name="Kuo A."/>
            <person name="Liang C."/>
            <person name="Lipzen A."/>
            <person name="Lutzoni F."/>
            <person name="Magnuson J."/>
            <person name="Mondo S."/>
            <person name="Nolan M."/>
            <person name="Ohm R."/>
            <person name="Pangilinan J."/>
            <person name="Park H.-J."/>
            <person name="Ramirez L."/>
            <person name="Alfaro M."/>
            <person name="Sun H."/>
            <person name="Tritt A."/>
            <person name="Yoshinaga Y."/>
            <person name="Zwiers L.-H."/>
            <person name="Turgeon B."/>
            <person name="Goodwin S."/>
            <person name="Spatafora J."/>
            <person name="Crous P."/>
            <person name="Grigoriev I."/>
        </authorList>
    </citation>
    <scope>NUCLEOTIDE SEQUENCE</scope>
    <source>
        <strain evidence="9">CBS 122368</strain>
    </source>
</reference>
<feature type="compositionally biased region" description="Low complexity" evidence="6">
    <location>
        <begin position="493"/>
        <end position="507"/>
    </location>
</feature>
<accession>A0A6A6IBY9</accession>
<feature type="transmembrane region" description="Helical" evidence="7">
    <location>
        <begin position="190"/>
        <end position="213"/>
    </location>
</feature>
<feature type="compositionally biased region" description="Polar residues" evidence="6">
    <location>
        <begin position="414"/>
        <end position="423"/>
    </location>
</feature>
<name>A0A6A6IBY9_9PLEO</name>
<keyword evidence="10" id="KW-1185">Reference proteome</keyword>
<evidence type="ECO:0000313" key="10">
    <source>
        <dbReference type="Proteomes" id="UP000800094"/>
    </source>
</evidence>
<feature type="transmembrane region" description="Helical" evidence="7">
    <location>
        <begin position="101"/>
        <end position="124"/>
    </location>
</feature>
<feature type="region of interest" description="Disordered" evidence="6">
    <location>
        <begin position="349"/>
        <end position="401"/>
    </location>
</feature>
<keyword evidence="4 7" id="KW-0472">Membrane</keyword>
<feature type="compositionally biased region" description="Low complexity" evidence="6">
    <location>
        <begin position="370"/>
        <end position="379"/>
    </location>
</feature>
<proteinExistence type="inferred from homology"/>
<evidence type="ECO:0000256" key="4">
    <source>
        <dbReference type="ARBA" id="ARBA00023136"/>
    </source>
</evidence>
<feature type="region of interest" description="Disordered" evidence="6">
    <location>
        <begin position="291"/>
        <end position="313"/>
    </location>
</feature>
<feature type="domain" description="Rhodopsin" evidence="8">
    <location>
        <begin position="41"/>
        <end position="248"/>
    </location>
</feature>
<dbReference type="PANTHER" id="PTHR33048">
    <property type="entry name" value="PTH11-LIKE INTEGRAL MEMBRANE PROTEIN (AFU_ORTHOLOGUE AFUA_5G11245)"/>
    <property type="match status" value="1"/>
</dbReference>
<dbReference type="InterPro" id="IPR049326">
    <property type="entry name" value="Rhodopsin_dom_fungi"/>
</dbReference>
<dbReference type="Pfam" id="PF20684">
    <property type="entry name" value="Fung_rhodopsin"/>
    <property type="match status" value="1"/>
</dbReference>
<feature type="region of interest" description="Disordered" evidence="6">
    <location>
        <begin position="414"/>
        <end position="545"/>
    </location>
</feature>
<feature type="transmembrane region" description="Helical" evidence="7">
    <location>
        <begin position="225"/>
        <end position="247"/>
    </location>
</feature>
<keyword evidence="3 7" id="KW-1133">Transmembrane helix</keyword>
<keyword evidence="2 7" id="KW-0812">Transmembrane</keyword>
<evidence type="ECO:0000256" key="2">
    <source>
        <dbReference type="ARBA" id="ARBA00022692"/>
    </source>
</evidence>
<evidence type="ECO:0000256" key="1">
    <source>
        <dbReference type="ARBA" id="ARBA00004141"/>
    </source>
</evidence>
<organism evidence="9 10">
    <name type="scientific">Trematosphaeria pertusa</name>
    <dbReference type="NCBI Taxonomy" id="390896"/>
    <lineage>
        <taxon>Eukaryota</taxon>
        <taxon>Fungi</taxon>
        <taxon>Dikarya</taxon>
        <taxon>Ascomycota</taxon>
        <taxon>Pezizomycotina</taxon>
        <taxon>Dothideomycetes</taxon>
        <taxon>Pleosporomycetidae</taxon>
        <taxon>Pleosporales</taxon>
        <taxon>Massarineae</taxon>
        <taxon>Trematosphaeriaceae</taxon>
        <taxon>Trematosphaeria</taxon>
    </lineage>
</organism>
<evidence type="ECO:0000256" key="3">
    <source>
        <dbReference type="ARBA" id="ARBA00022989"/>
    </source>
</evidence>
<evidence type="ECO:0000256" key="7">
    <source>
        <dbReference type="SAM" id="Phobius"/>
    </source>
</evidence>
<dbReference type="OrthoDB" id="5398233at2759"/>
<evidence type="ECO:0000256" key="6">
    <source>
        <dbReference type="SAM" id="MobiDB-lite"/>
    </source>
</evidence>